<feature type="transmembrane region" description="Helical" evidence="2">
    <location>
        <begin position="40"/>
        <end position="63"/>
    </location>
</feature>
<feature type="region of interest" description="Disordered" evidence="1">
    <location>
        <begin position="304"/>
        <end position="339"/>
    </location>
</feature>
<feature type="domain" description="Rhodopsin" evidence="3">
    <location>
        <begin position="59"/>
        <end position="294"/>
    </location>
</feature>
<keyword evidence="2" id="KW-1133">Transmembrane helix</keyword>
<keyword evidence="2" id="KW-0472">Membrane</keyword>
<dbReference type="Pfam" id="PF20684">
    <property type="entry name" value="Fung_rhodopsin"/>
    <property type="match status" value="1"/>
</dbReference>
<evidence type="ECO:0000313" key="4">
    <source>
        <dbReference type="EMBL" id="KAK4454281.1"/>
    </source>
</evidence>
<feature type="transmembrane region" description="Helical" evidence="2">
    <location>
        <begin position="125"/>
        <end position="143"/>
    </location>
</feature>
<reference evidence="4" key="2">
    <citation type="submission" date="2023-05" db="EMBL/GenBank/DDBJ databases">
        <authorList>
            <consortium name="Lawrence Berkeley National Laboratory"/>
            <person name="Steindorff A."/>
            <person name="Hensen N."/>
            <person name="Bonometti L."/>
            <person name="Westerberg I."/>
            <person name="Brannstrom I.O."/>
            <person name="Guillou S."/>
            <person name="Cros-Aarteil S."/>
            <person name="Calhoun S."/>
            <person name="Haridas S."/>
            <person name="Kuo A."/>
            <person name="Mondo S."/>
            <person name="Pangilinan J."/>
            <person name="Riley R."/>
            <person name="Labutti K."/>
            <person name="Andreopoulos B."/>
            <person name="Lipzen A."/>
            <person name="Chen C."/>
            <person name="Yanf M."/>
            <person name="Daum C."/>
            <person name="Ng V."/>
            <person name="Clum A."/>
            <person name="Ohm R."/>
            <person name="Martin F."/>
            <person name="Silar P."/>
            <person name="Natvig D."/>
            <person name="Lalanne C."/>
            <person name="Gautier V."/>
            <person name="Ament-Velasquez S.L."/>
            <person name="Kruys A."/>
            <person name="Hutchinson M.I."/>
            <person name="Powell A.J."/>
            <person name="Barry K."/>
            <person name="Miller A.N."/>
            <person name="Grigoriev I.V."/>
            <person name="Debuchy R."/>
            <person name="Gladieux P."/>
            <person name="Thoren M.H."/>
            <person name="Johannesson H."/>
        </authorList>
    </citation>
    <scope>NUCLEOTIDE SEQUENCE</scope>
    <source>
        <strain evidence="4">PSN243</strain>
    </source>
</reference>
<dbReference type="EMBL" id="MU865917">
    <property type="protein sequence ID" value="KAK4454281.1"/>
    <property type="molecule type" value="Genomic_DNA"/>
</dbReference>
<protein>
    <recommendedName>
        <fullName evidence="3">Rhodopsin domain-containing protein</fullName>
    </recommendedName>
</protein>
<sequence>MAGGGSSSGAPAPPGPDPETGLYPGQSAPLATLTATDQSGVVAIGTALALVFALISMLIRFYVRTQFQRNVGSPDDAASAAAMVAFIIQSGFVFGQVHQGLGKAIDDVTPDGLVALQKGEYTSDVFYLLSIWLTKLSTVYLFIRLSPDRNHKRAAWICLALTTILTVVSLLATCLRCNVLRPWVFINEQCPGLLARWQAAAAFDIITEAALFAVAAYMTQGLKTSVSKKSVVLIAFGLRLLVIIPILLRLLCLSNEISSPDQTLDGVMTTICTQIHVAYAIIATTIPCLRPFMSALSTHYGGPKEAKTSNGSKLSKLSKLTGGSGSNSSNSKKQPSTLEADYDLDEITAIGPDLESQVEKPRPAARHWDHDRLAYRAAVMSTGGSGDAGSTQSNDSQKMIISKNTEWHIEYQGEESGGERGYHSRTL</sequence>
<keyword evidence="5" id="KW-1185">Reference proteome</keyword>
<dbReference type="Proteomes" id="UP001321760">
    <property type="component" value="Unassembled WGS sequence"/>
</dbReference>
<evidence type="ECO:0000259" key="3">
    <source>
        <dbReference type="Pfam" id="PF20684"/>
    </source>
</evidence>
<feature type="transmembrane region" description="Helical" evidence="2">
    <location>
        <begin position="75"/>
        <end position="94"/>
    </location>
</feature>
<evidence type="ECO:0000313" key="5">
    <source>
        <dbReference type="Proteomes" id="UP001321760"/>
    </source>
</evidence>
<name>A0AAV9H5J1_9PEZI</name>
<keyword evidence="2" id="KW-0812">Transmembrane</keyword>
<dbReference type="PANTHER" id="PTHR39614">
    <property type="entry name" value="INTEGRAL MEMBRANE PROTEIN"/>
    <property type="match status" value="1"/>
</dbReference>
<accession>A0AAV9H5J1</accession>
<comment type="caution">
    <text evidence="4">The sequence shown here is derived from an EMBL/GenBank/DDBJ whole genome shotgun (WGS) entry which is preliminary data.</text>
</comment>
<organism evidence="4 5">
    <name type="scientific">Podospora aff. communis PSN243</name>
    <dbReference type="NCBI Taxonomy" id="3040156"/>
    <lineage>
        <taxon>Eukaryota</taxon>
        <taxon>Fungi</taxon>
        <taxon>Dikarya</taxon>
        <taxon>Ascomycota</taxon>
        <taxon>Pezizomycotina</taxon>
        <taxon>Sordariomycetes</taxon>
        <taxon>Sordariomycetidae</taxon>
        <taxon>Sordariales</taxon>
        <taxon>Podosporaceae</taxon>
        <taxon>Podospora</taxon>
    </lineage>
</organism>
<feature type="compositionally biased region" description="Low complexity" evidence="1">
    <location>
        <begin position="308"/>
        <end position="333"/>
    </location>
</feature>
<evidence type="ECO:0000256" key="2">
    <source>
        <dbReference type="SAM" id="Phobius"/>
    </source>
</evidence>
<dbReference type="InterPro" id="IPR049326">
    <property type="entry name" value="Rhodopsin_dom_fungi"/>
</dbReference>
<feature type="transmembrane region" description="Helical" evidence="2">
    <location>
        <begin position="195"/>
        <end position="218"/>
    </location>
</feature>
<dbReference type="PANTHER" id="PTHR39614:SF2">
    <property type="entry name" value="INTEGRAL MEMBRANE PROTEIN"/>
    <property type="match status" value="1"/>
</dbReference>
<feature type="transmembrane region" description="Helical" evidence="2">
    <location>
        <begin position="230"/>
        <end position="251"/>
    </location>
</feature>
<proteinExistence type="predicted"/>
<feature type="region of interest" description="Disordered" evidence="1">
    <location>
        <begin position="1"/>
        <end position="27"/>
    </location>
</feature>
<reference evidence="4" key="1">
    <citation type="journal article" date="2023" name="Mol. Phylogenet. Evol.">
        <title>Genome-scale phylogeny and comparative genomics of the fungal order Sordariales.</title>
        <authorList>
            <person name="Hensen N."/>
            <person name="Bonometti L."/>
            <person name="Westerberg I."/>
            <person name="Brannstrom I.O."/>
            <person name="Guillou S."/>
            <person name="Cros-Aarteil S."/>
            <person name="Calhoun S."/>
            <person name="Haridas S."/>
            <person name="Kuo A."/>
            <person name="Mondo S."/>
            <person name="Pangilinan J."/>
            <person name="Riley R."/>
            <person name="LaButti K."/>
            <person name="Andreopoulos B."/>
            <person name="Lipzen A."/>
            <person name="Chen C."/>
            <person name="Yan M."/>
            <person name="Daum C."/>
            <person name="Ng V."/>
            <person name="Clum A."/>
            <person name="Steindorff A."/>
            <person name="Ohm R.A."/>
            <person name="Martin F."/>
            <person name="Silar P."/>
            <person name="Natvig D.O."/>
            <person name="Lalanne C."/>
            <person name="Gautier V."/>
            <person name="Ament-Velasquez S.L."/>
            <person name="Kruys A."/>
            <person name="Hutchinson M.I."/>
            <person name="Powell A.J."/>
            <person name="Barry K."/>
            <person name="Miller A.N."/>
            <person name="Grigoriev I.V."/>
            <person name="Debuchy R."/>
            <person name="Gladieux P."/>
            <person name="Hiltunen Thoren M."/>
            <person name="Johannesson H."/>
        </authorList>
    </citation>
    <scope>NUCLEOTIDE SEQUENCE</scope>
    <source>
        <strain evidence="4">PSN243</strain>
    </source>
</reference>
<feature type="transmembrane region" description="Helical" evidence="2">
    <location>
        <begin position="155"/>
        <end position="175"/>
    </location>
</feature>
<evidence type="ECO:0000256" key="1">
    <source>
        <dbReference type="SAM" id="MobiDB-lite"/>
    </source>
</evidence>
<dbReference type="AlphaFoldDB" id="A0AAV9H5J1"/>
<gene>
    <name evidence="4" type="ORF">QBC34DRAFT_375455</name>
</gene>